<dbReference type="EMBL" id="PQIB02000013">
    <property type="protein sequence ID" value="RLM73215.1"/>
    <property type="molecule type" value="Genomic_DNA"/>
</dbReference>
<dbReference type="Proteomes" id="UP000275267">
    <property type="component" value="Unassembled WGS sequence"/>
</dbReference>
<protein>
    <submittedName>
        <fullName evidence="1">Uncharacterized protein</fullName>
    </submittedName>
</protein>
<accession>A0A3L6Q3Q2</accession>
<proteinExistence type="predicted"/>
<comment type="caution">
    <text evidence="1">The sequence shown here is derived from an EMBL/GenBank/DDBJ whole genome shotgun (WGS) entry which is preliminary data.</text>
</comment>
<name>A0A3L6Q3Q2_PANMI</name>
<dbReference type="AlphaFoldDB" id="A0A3L6Q3Q2"/>
<organism evidence="1 2">
    <name type="scientific">Panicum miliaceum</name>
    <name type="common">Proso millet</name>
    <name type="synonym">Broomcorn millet</name>
    <dbReference type="NCBI Taxonomy" id="4540"/>
    <lineage>
        <taxon>Eukaryota</taxon>
        <taxon>Viridiplantae</taxon>
        <taxon>Streptophyta</taxon>
        <taxon>Embryophyta</taxon>
        <taxon>Tracheophyta</taxon>
        <taxon>Spermatophyta</taxon>
        <taxon>Magnoliopsida</taxon>
        <taxon>Liliopsida</taxon>
        <taxon>Poales</taxon>
        <taxon>Poaceae</taxon>
        <taxon>PACMAD clade</taxon>
        <taxon>Panicoideae</taxon>
        <taxon>Panicodae</taxon>
        <taxon>Paniceae</taxon>
        <taxon>Panicinae</taxon>
        <taxon>Panicum</taxon>
        <taxon>Panicum sect. Panicum</taxon>
    </lineage>
</organism>
<gene>
    <name evidence="1" type="ORF">C2845_PM15G18280</name>
</gene>
<reference evidence="2" key="1">
    <citation type="journal article" date="2019" name="Nat. Commun.">
        <title>The genome of broomcorn millet.</title>
        <authorList>
            <person name="Zou C."/>
            <person name="Miki D."/>
            <person name="Li D."/>
            <person name="Tang Q."/>
            <person name="Xiao L."/>
            <person name="Rajput S."/>
            <person name="Deng P."/>
            <person name="Jia W."/>
            <person name="Huang R."/>
            <person name="Zhang M."/>
            <person name="Sun Y."/>
            <person name="Hu J."/>
            <person name="Fu X."/>
            <person name="Schnable P.S."/>
            <person name="Li F."/>
            <person name="Zhang H."/>
            <person name="Feng B."/>
            <person name="Zhu X."/>
            <person name="Liu R."/>
            <person name="Schnable J.C."/>
            <person name="Zhu J.-K."/>
            <person name="Zhang H."/>
        </authorList>
    </citation>
    <scope>NUCLEOTIDE SEQUENCE [LARGE SCALE GENOMIC DNA]</scope>
</reference>
<evidence type="ECO:0000313" key="2">
    <source>
        <dbReference type="Proteomes" id="UP000275267"/>
    </source>
</evidence>
<sequence>MGESSTFHLNSRSNIPSHHRQIITATRVLLILLYLMPWVCLHIKHSGGSSEAKGLQILHLLSQGENMVSMKAAVVTGILKVVSNKLAPLVIKEYSARRPGKSKTSRSGLLKL</sequence>
<keyword evidence="2" id="KW-1185">Reference proteome</keyword>
<evidence type="ECO:0000313" key="1">
    <source>
        <dbReference type="EMBL" id="RLM73215.1"/>
    </source>
</evidence>